<sequence>MSELSSDLVHASCVAIGGRAVLLSGRSGSGKSDLALRLIDRGAALVSDDYTEIRRRDGRLFATPPARLAGKIEVRGIGIVEMPHLAEAEVALMIDLESMVARMPDAATRRLAGRDVPVASLAALEPSAPIKVELLLKAQTQIQMPPPPPLQQPLPAQTLTQMVLPR</sequence>
<dbReference type="Proteomes" id="UP001210865">
    <property type="component" value="Chromosome"/>
</dbReference>
<dbReference type="CDD" id="cd01918">
    <property type="entry name" value="HprK_C"/>
    <property type="match status" value="1"/>
</dbReference>
<dbReference type="InterPro" id="IPR011104">
    <property type="entry name" value="Hpr_kin/Pase_C"/>
</dbReference>
<dbReference type="GO" id="GO:0016301">
    <property type="term" value="F:kinase activity"/>
    <property type="evidence" value="ECO:0007669"/>
    <property type="project" value="UniProtKB-KW"/>
</dbReference>
<evidence type="ECO:0000259" key="1">
    <source>
        <dbReference type="Pfam" id="PF07475"/>
    </source>
</evidence>
<keyword evidence="2" id="KW-0418">Kinase</keyword>
<name>A0ABY7NRV7_9SPHN</name>
<reference evidence="2 3" key="1">
    <citation type="submission" date="2022-12" db="EMBL/GenBank/DDBJ databases">
        <title>Sphingomonas abieness sp. nov., an endophytic bacterium isolated from Abies koreana.</title>
        <authorList>
            <person name="Jiang L."/>
            <person name="Lee J."/>
        </authorList>
    </citation>
    <scope>NUCLEOTIDE SEQUENCE [LARGE SCALE GENOMIC DNA]</scope>
    <source>
        <strain evidence="3">PAMB 00755</strain>
    </source>
</reference>
<evidence type="ECO:0000313" key="3">
    <source>
        <dbReference type="Proteomes" id="UP001210865"/>
    </source>
</evidence>
<feature type="domain" description="HPr kinase/phosphorylase C-terminal" evidence="1">
    <location>
        <begin position="7"/>
        <end position="85"/>
    </location>
</feature>
<protein>
    <submittedName>
        <fullName evidence="2">HPr kinase/phosphatase C-terminal domain-containing protein</fullName>
    </submittedName>
</protein>
<gene>
    <name evidence="2" type="ORF">PBT88_08530</name>
</gene>
<keyword evidence="3" id="KW-1185">Reference proteome</keyword>
<dbReference type="Pfam" id="PF07475">
    <property type="entry name" value="Hpr_kinase_C"/>
    <property type="match status" value="1"/>
</dbReference>
<dbReference type="EMBL" id="CP115174">
    <property type="protein sequence ID" value="WBO24138.1"/>
    <property type="molecule type" value="Genomic_DNA"/>
</dbReference>
<keyword evidence="2" id="KW-0808">Transferase</keyword>
<dbReference type="PANTHER" id="PTHR30305:SF1">
    <property type="entry name" value="HPR KINASE_PHOSPHORYLASE"/>
    <property type="match status" value="1"/>
</dbReference>
<dbReference type="PANTHER" id="PTHR30305">
    <property type="entry name" value="PROTEIN YJDM-RELATED"/>
    <property type="match status" value="1"/>
</dbReference>
<dbReference type="Gene3D" id="3.40.50.300">
    <property type="entry name" value="P-loop containing nucleotide triphosphate hydrolases"/>
    <property type="match status" value="1"/>
</dbReference>
<organism evidence="2 3">
    <name type="scientific">Sphingomonas abietis</name>
    <dbReference type="NCBI Taxonomy" id="3012344"/>
    <lineage>
        <taxon>Bacteria</taxon>
        <taxon>Pseudomonadati</taxon>
        <taxon>Pseudomonadota</taxon>
        <taxon>Alphaproteobacteria</taxon>
        <taxon>Sphingomonadales</taxon>
        <taxon>Sphingomonadaceae</taxon>
        <taxon>Sphingomonas</taxon>
    </lineage>
</organism>
<evidence type="ECO:0000313" key="2">
    <source>
        <dbReference type="EMBL" id="WBO24138.1"/>
    </source>
</evidence>
<proteinExistence type="predicted"/>
<dbReference type="SUPFAM" id="SSF53795">
    <property type="entry name" value="PEP carboxykinase-like"/>
    <property type="match status" value="1"/>
</dbReference>
<dbReference type="InterPro" id="IPR027417">
    <property type="entry name" value="P-loop_NTPase"/>
</dbReference>
<accession>A0ABY7NRV7</accession>
<dbReference type="RefSeq" id="WP_270078767.1">
    <property type="nucleotide sequence ID" value="NZ_CP115174.1"/>
</dbReference>